<dbReference type="AlphaFoldDB" id="A0A7J0BNU2"/>
<gene>
    <name evidence="2" type="ORF">DSM101010T_32370</name>
</gene>
<dbReference type="Gene3D" id="3.40.50.620">
    <property type="entry name" value="HUPs"/>
    <property type="match status" value="1"/>
</dbReference>
<sequence length="138" mass="15456">MESILVAIDGKHGSWGALSRACALAQRMDVKLNVLLIVPSARHVLSHAEQQMEEDVRKRLGLHIEAAKSEGIRINYFLAEGSYDEEVIAFINNNKITLLVHELPEGDARTTEKEYATLRTIRHRVSCRVEVVAPKKGI</sequence>
<dbReference type="InterPro" id="IPR006016">
    <property type="entry name" value="UspA"/>
</dbReference>
<name>A0A7J0BNU2_9BACT</name>
<dbReference type="EMBL" id="BLVO01000016">
    <property type="protein sequence ID" value="GFM34872.1"/>
    <property type="molecule type" value="Genomic_DNA"/>
</dbReference>
<comment type="caution">
    <text evidence="2">The sequence shown here is derived from an EMBL/GenBank/DDBJ whole genome shotgun (WGS) entry which is preliminary data.</text>
</comment>
<dbReference type="Pfam" id="PF00582">
    <property type="entry name" value="Usp"/>
    <property type="match status" value="1"/>
</dbReference>
<dbReference type="CDD" id="cd00293">
    <property type="entry name" value="USP-like"/>
    <property type="match status" value="1"/>
</dbReference>
<dbReference type="Proteomes" id="UP000503840">
    <property type="component" value="Unassembled WGS sequence"/>
</dbReference>
<dbReference type="SUPFAM" id="SSF52402">
    <property type="entry name" value="Adenine nucleotide alpha hydrolases-like"/>
    <property type="match status" value="1"/>
</dbReference>
<protein>
    <recommendedName>
        <fullName evidence="1">UspA domain-containing protein</fullName>
    </recommendedName>
</protein>
<reference evidence="2 3" key="1">
    <citation type="submission" date="2020-05" db="EMBL/GenBank/DDBJ databases">
        <title>Draft genome sequence of Desulfovibrio sp. strain HN2T.</title>
        <authorList>
            <person name="Ueno A."/>
            <person name="Tamazawa S."/>
            <person name="Tamamura S."/>
            <person name="Murakami T."/>
            <person name="Kiyama T."/>
            <person name="Inomata H."/>
            <person name="Amano Y."/>
            <person name="Miyakawa K."/>
            <person name="Tamaki H."/>
            <person name="Naganuma T."/>
            <person name="Kaneko K."/>
        </authorList>
    </citation>
    <scope>NUCLEOTIDE SEQUENCE [LARGE SCALE GENOMIC DNA]</scope>
    <source>
        <strain evidence="2 3">HN2</strain>
    </source>
</reference>
<evidence type="ECO:0000313" key="2">
    <source>
        <dbReference type="EMBL" id="GFM34872.1"/>
    </source>
</evidence>
<feature type="domain" description="UspA" evidence="1">
    <location>
        <begin position="2"/>
        <end position="100"/>
    </location>
</feature>
<proteinExistence type="predicted"/>
<organism evidence="2 3">
    <name type="scientific">Desulfovibrio subterraneus</name>
    <dbReference type="NCBI Taxonomy" id="2718620"/>
    <lineage>
        <taxon>Bacteria</taxon>
        <taxon>Pseudomonadati</taxon>
        <taxon>Thermodesulfobacteriota</taxon>
        <taxon>Desulfovibrionia</taxon>
        <taxon>Desulfovibrionales</taxon>
        <taxon>Desulfovibrionaceae</taxon>
        <taxon>Desulfovibrio</taxon>
    </lineage>
</organism>
<dbReference type="RefSeq" id="WP_174406521.1">
    <property type="nucleotide sequence ID" value="NZ_BLVO01000016.1"/>
</dbReference>
<evidence type="ECO:0000259" key="1">
    <source>
        <dbReference type="Pfam" id="PF00582"/>
    </source>
</evidence>
<accession>A0A7J0BNU2</accession>
<dbReference type="InterPro" id="IPR014729">
    <property type="entry name" value="Rossmann-like_a/b/a_fold"/>
</dbReference>
<evidence type="ECO:0000313" key="3">
    <source>
        <dbReference type="Proteomes" id="UP000503840"/>
    </source>
</evidence>
<keyword evidence="3" id="KW-1185">Reference proteome</keyword>